<dbReference type="AlphaFoldDB" id="E0IFI0"/>
<organism evidence="1 2">
    <name type="scientific">Paenibacillus curdlanolyticus YK9</name>
    <dbReference type="NCBI Taxonomy" id="717606"/>
    <lineage>
        <taxon>Bacteria</taxon>
        <taxon>Bacillati</taxon>
        <taxon>Bacillota</taxon>
        <taxon>Bacilli</taxon>
        <taxon>Bacillales</taxon>
        <taxon>Paenibacillaceae</taxon>
        <taxon>Paenibacillus</taxon>
    </lineage>
</organism>
<sequence length="39" mass="4360">MRGVAGAVSEPPIFVHLLRVHLSCHDDRLANILYYLGLL</sequence>
<evidence type="ECO:0000313" key="2">
    <source>
        <dbReference type="Proteomes" id="UP000005387"/>
    </source>
</evidence>
<name>E0IFI0_9BACL</name>
<accession>E0IFI0</accession>
<evidence type="ECO:0000313" key="1">
    <source>
        <dbReference type="EMBL" id="EFM08956.1"/>
    </source>
</evidence>
<protein>
    <submittedName>
        <fullName evidence="1">Uncharacterized protein</fullName>
    </submittedName>
</protein>
<dbReference type="STRING" id="717606.PaecuDRAFT_4421"/>
<gene>
    <name evidence="1" type="ORF">PaecuDRAFT_4421</name>
</gene>
<proteinExistence type="predicted"/>
<dbReference type="EMBL" id="AEDD01000013">
    <property type="protein sequence ID" value="EFM08956.1"/>
    <property type="molecule type" value="Genomic_DNA"/>
</dbReference>
<dbReference type="Proteomes" id="UP000005387">
    <property type="component" value="Unassembled WGS sequence"/>
</dbReference>
<keyword evidence="2" id="KW-1185">Reference proteome</keyword>
<reference evidence="1 2" key="1">
    <citation type="submission" date="2010-07" db="EMBL/GenBank/DDBJ databases">
        <title>The draft genome of Paenibacillus curdlanolyticus YK9.</title>
        <authorList>
            <consortium name="US DOE Joint Genome Institute (JGI-PGF)"/>
            <person name="Lucas S."/>
            <person name="Copeland A."/>
            <person name="Lapidus A."/>
            <person name="Cheng J.-F."/>
            <person name="Bruce D."/>
            <person name="Goodwin L."/>
            <person name="Pitluck S."/>
            <person name="Land M.L."/>
            <person name="Hauser L."/>
            <person name="Chang Y.-J."/>
            <person name="Jeffries C."/>
            <person name="Anderson I.J."/>
            <person name="Johnson E."/>
            <person name="Loganathan U."/>
            <person name="Mulhopadhyay B."/>
            <person name="Kyrpides N."/>
            <person name="Woyke T.J."/>
        </authorList>
    </citation>
    <scope>NUCLEOTIDE SEQUENCE [LARGE SCALE GENOMIC DNA]</scope>
    <source>
        <strain evidence="1 2">YK9</strain>
    </source>
</reference>